<dbReference type="InterPro" id="IPR005607">
    <property type="entry name" value="BSD_dom"/>
</dbReference>
<dbReference type="InterPro" id="IPR027079">
    <property type="entry name" value="Tfb1/GTF2H1"/>
</dbReference>
<feature type="compositionally biased region" description="Polar residues" evidence="11">
    <location>
        <begin position="386"/>
        <end position="397"/>
    </location>
</feature>
<reference evidence="13" key="1">
    <citation type="submission" date="2020-05" db="UniProtKB">
        <authorList>
            <consortium name="EnsemblMetazoa"/>
        </authorList>
    </citation>
    <scope>IDENTIFICATION</scope>
    <source>
        <strain evidence="13">FUMOZ</strain>
    </source>
</reference>
<dbReference type="SUPFAM" id="SSF140383">
    <property type="entry name" value="BSD domain-like"/>
    <property type="match status" value="2"/>
</dbReference>
<feature type="domain" description="BSD" evidence="12">
    <location>
        <begin position="180"/>
        <end position="232"/>
    </location>
</feature>
<dbReference type="SMART" id="SM00751">
    <property type="entry name" value="BSD"/>
    <property type="match status" value="2"/>
</dbReference>
<feature type="compositionally biased region" description="Polar residues" evidence="11">
    <location>
        <begin position="466"/>
        <end position="476"/>
    </location>
</feature>
<evidence type="ECO:0000256" key="8">
    <source>
        <dbReference type="ARBA" id="ARBA00023242"/>
    </source>
</evidence>
<dbReference type="InterPro" id="IPR011993">
    <property type="entry name" value="PH-like_dom_sf"/>
</dbReference>
<evidence type="ECO:0000313" key="13">
    <source>
        <dbReference type="EnsemblMetazoa" id="AFUN001826-PA"/>
    </source>
</evidence>
<evidence type="ECO:0000256" key="1">
    <source>
        <dbReference type="ARBA" id="ARBA00004123"/>
    </source>
</evidence>
<evidence type="ECO:0000256" key="3">
    <source>
        <dbReference type="ARBA" id="ARBA00022737"/>
    </source>
</evidence>
<dbReference type="InterPro" id="IPR013876">
    <property type="entry name" value="TFIIH_BTF_p62_N"/>
</dbReference>
<feature type="region of interest" description="Disordered" evidence="11">
    <location>
        <begin position="335"/>
        <end position="417"/>
    </location>
</feature>
<evidence type="ECO:0000256" key="4">
    <source>
        <dbReference type="ARBA" id="ARBA00022763"/>
    </source>
</evidence>
<dbReference type="InterPro" id="IPR035925">
    <property type="entry name" value="BSD_dom_sf"/>
</dbReference>
<feature type="compositionally biased region" description="Polar residues" evidence="11">
    <location>
        <begin position="335"/>
        <end position="353"/>
    </location>
</feature>
<dbReference type="PANTHER" id="PTHR12856">
    <property type="entry name" value="TRANSCRIPTION INITIATION FACTOR IIH-RELATED"/>
    <property type="match status" value="1"/>
</dbReference>
<evidence type="ECO:0000256" key="10">
    <source>
        <dbReference type="ARBA" id="ARBA00070129"/>
    </source>
</evidence>
<dbReference type="VEuPathDB" id="VectorBase:AFUN2_003054"/>
<dbReference type="Pfam" id="PF08567">
    <property type="entry name" value="PH_TFIIH"/>
    <property type="match status" value="1"/>
</dbReference>
<dbReference type="GO" id="GO:0006351">
    <property type="term" value="P:DNA-templated transcription"/>
    <property type="evidence" value="ECO:0007669"/>
    <property type="project" value="InterPro"/>
</dbReference>
<keyword evidence="5" id="KW-0805">Transcription regulation</keyword>
<dbReference type="GO" id="GO:0000439">
    <property type="term" value="C:transcription factor TFIIH core complex"/>
    <property type="evidence" value="ECO:0007669"/>
    <property type="project" value="InterPro"/>
</dbReference>
<feature type="domain" description="BSD" evidence="12">
    <location>
        <begin position="102"/>
        <end position="149"/>
    </location>
</feature>
<comment type="subcellular location">
    <subcellularLocation>
        <location evidence="1">Nucleus</location>
    </subcellularLocation>
</comment>
<dbReference type="Gene3D" id="2.30.29.30">
    <property type="entry name" value="Pleckstrin-homology domain (PH domain)/Phosphotyrosine-binding domain (PTB)"/>
    <property type="match status" value="1"/>
</dbReference>
<evidence type="ECO:0000256" key="5">
    <source>
        <dbReference type="ARBA" id="ARBA00023015"/>
    </source>
</evidence>
<evidence type="ECO:0000256" key="2">
    <source>
        <dbReference type="ARBA" id="ARBA00009448"/>
    </source>
</evidence>
<evidence type="ECO:0000256" key="11">
    <source>
        <dbReference type="SAM" id="MobiDB-lite"/>
    </source>
</evidence>
<dbReference type="Gene3D" id="1.10.3970.10">
    <property type="entry name" value="BSD domain"/>
    <property type="match status" value="1"/>
</dbReference>
<dbReference type="AlphaFoldDB" id="A0A182R6M8"/>
<keyword evidence="4" id="KW-0227">DNA damage</keyword>
<dbReference type="Pfam" id="PF03909">
    <property type="entry name" value="BSD"/>
    <property type="match status" value="1"/>
</dbReference>
<keyword evidence="6" id="KW-0804">Transcription</keyword>
<keyword evidence="7" id="KW-0234">DNA repair</keyword>
<dbReference type="EnsemblMetazoa" id="AFUN001826-RA">
    <property type="protein sequence ID" value="AFUN001826-PA"/>
    <property type="gene ID" value="AFUN001826"/>
</dbReference>
<dbReference type="PROSITE" id="PS50858">
    <property type="entry name" value="BSD"/>
    <property type="match status" value="2"/>
</dbReference>
<keyword evidence="3" id="KW-0677">Repeat</keyword>
<sequence>MTTTREDVLLQMGEVRFKKGDGTLYVMNERIAWIAEHRDTVAVSHRFQDIKMQKISPEGKPKVQLQVVLHDGNSSTFHFVNRLGPQAQMADRDKVKELLQQLLPNFRRKIDKELEEKNRILTENPSLLQLYKDLVITQVLTSEEFWARHAKDYMNKEQTVKQDIGVSGAFLADIKPQTDGCNGLRYNLTADIIECIFKTYPAVKRKHTEHVPAKMTEAEFWTKFFQSHYFHRDRIVAGGTKDIFTECGKIDDQQLRQSVQENLGDPLLDIRAFEDNTLEDGFCSSATAKQQTVNSGNIVHQRMIKRFNQHSFSVLKTCTDVKTLNCGIGSILSATPVNDSSTNGATVTANGKANSNNNSSQPTDGSNNNNNTVNGYSKKEKRTHDQQQQQHLANGGTTMEHKSNGTSTGANGAFVEPTMKKARIQAKITYDDLEGEEDERTRVKQLNLTKIERYLHGPVPAGGSGHDSSLSTNQHGEGSASLHDFETTHAMILEAANGTWSNRTPHKLLVSPAAAVSALGDLSPGGALMRGFQEQSLAQLVPPDIEKEVRNLYLSLLELLKEFWKCFPPTTPQLESEATRMHDILQRFAMVKLKPFEDRAMRELLPLGSSLTQHLNQLLQSANRKYAIWQDRHRRTHR</sequence>
<keyword evidence="8" id="KW-0539">Nucleus</keyword>
<evidence type="ECO:0000256" key="6">
    <source>
        <dbReference type="ARBA" id="ARBA00023163"/>
    </source>
</evidence>
<accession>A0A182R6M8</accession>
<dbReference type="FunFam" id="2.30.29.30:FF:000115">
    <property type="entry name" value="General transcription factor IIH subunit 1"/>
    <property type="match status" value="1"/>
</dbReference>
<organism evidence="13">
    <name type="scientific">Anopheles funestus</name>
    <name type="common">African malaria mosquito</name>
    <dbReference type="NCBI Taxonomy" id="62324"/>
    <lineage>
        <taxon>Eukaryota</taxon>
        <taxon>Metazoa</taxon>
        <taxon>Ecdysozoa</taxon>
        <taxon>Arthropoda</taxon>
        <taxon>Hexapoda</taxon>
        <taxon>Insecta</taxon>
        <taxon>Pterygota</taxon>
        <taxon>Neoptera</taxon>
        <taxon>Endopterygota</taxon>
        <taxon>Diptera</taxon>
        <taxon>Nematocera</taxon>
        <taxon>Culicoidea</taxon>
        <taxon>Culicidae</taxon>
        <taxon>Anophelinae</taxon>
        <taxon>Anopheles</taxon>
    </lineage>
</organism>
<dbReference type="SUPFAM" id="SSF50729">
    <property type="entry name" value="PH domain-like"/>
    <property type="match status" value="1"/>
</dbReference>
<dbReference type="VEuPathDB" id="VectorBase:AFUN001826"/>
<evidence type="ECO:0000259" key="12">
    <source>
        <dbReference type="PROSITE" id="PS50858"/>
    </source>
</evidence>
<proteinExistence type="inferred from homology"/>
<name>A0A182R6M8_ANOFN</name>
<feature type="region of interest" description="Disordered" evidence="11">
    <location>
        <begin position="457"/>
        <end position="480"/>
    </location>
</feature>
<comment type="function">
    <text evidence="9">Component of the general transcription and DNA repair factor IIH (TFIIH) core complex, which is involved in general and transcription-coupled nucleotide excision repair (NER) of damaged DNA and, when complexed to CAK, in RNA transcription by RNA polymerase II. In NER, TFIIH acts by opening DNA around the lesion to allow the excision of the damaged oligonucleotide and its replacement by a new DNA fragment. In transcription, TFIIH has an essential role in transcription initiation. When the pre-initiation complex (PIC) has been established, TFIIH is required for promoter opening and promoter escape. Phosphorylation of the C-terminal tail (CTD) of the largest subunit of RNA polymerase II by the kinase module CAK controls the initiation of transcription.</text>
</comment>
<dbReference type="GO" id="GO:0006289">
    <property type="term" value="P:nucleotide-excision repair"/>
    <property type="evidence" value="ECO:0007669"/>
    <property type="project" value="InterPro"/>
</dbReference>
<dbReference type="STRING" id="62324.A0A182R6M8"/>
<evidence type="ECO:0000256" key="7">
    <source>
        <dbReference type="ARBA" id="ARBA00023204"/>
    </source>
</evidence>
<evidence type="ECO:0000256" key="9">
    <source>
        <dbReference type="ARBA" id="ARBA00057028"/>
    </source>
</evidence>
<comment type="similarity">
    <text evidence="2">Belongs to the TFB1 family.</text>
</comment>
<protein>
    <recommendedName>
        <fullName evidence="10">General transcription factor IIH subunit 1</fullName>
    </recommendedName>
</protein>
<dbReference type="Gene3D" id="6.10.140.1200">
    <property type="match status" value="1"/>
</dbReference>
<dbReference type="CDD" id="cd13229">
    <property type="entry name" value="PH_TFIIH"/>
    <property type="match status" value="1"/>
</dbReference>